<gene>
    <name evidence="2" type="ORF">GRAN_4692</name>
</gene>
<keyword evidence="3" id="KW-1185">Reference proteome</keyword>
<comment type="caution">
    <text evidence="2">The sequence shown here is derived from an EMBL/GenBank/DDBJ whole genome shotgun (WGS) entry which is preliminary data.</text>
</comment>
<evidence type="ECO:0000256" key="1">
    <source>
        <dbReference type="SAM" id="Phobius"/>
    </source>
</evidence>
<accession>A0A4Q0SZ96</accession>
<evidence type="ECO:0000313" key="3">
    <source>
        <dbReference type="Proteomes" id="UP000289437"/>
    </source>
</evidence>
<keyword evidence="1" id="KW-0472">Membrane</keyword>
<dbReference type="Pfam" id="PF13668">
    <property type="entry name" value="Ferritin_2"/>
    <property type="match status" value="1"/>
</dbReference>
<name>A0A4Q0SZ96_9BACT</name>
<dbReference type="Proteomes" id="UP000289437">
    <property type="component" value="Unassembled WGS sequence"/>
</dbReference>
<dbReference type="EMBL" id="RDSM01000004">
    <property type="protein sequence ID" value="RXH54396.1"/>
    <property type="molecule type" value="Genomic_DNA"/>
</dbReference>
<feature type="transmembrane region" description="Helical" evidence="1">
    <location>
        <begin position="27"/>
        <end position="44"/>
    </location>
</feature>
<keyword evidence="1" id="KW-1133">Transmembrane helix</keyword>
<protein>
    <submittedName>
        <fullName evidence="2">Dessication-associated protein</fullName>
    </submittedName>
</protein>
<reference evidence="3" key="2">
    <citation type="submission" date="2019-02" db="EMBL/GenBank/DDBJ databases">
        <title>Granulicella sibirica sp. nov., a psychrotolerant acidobacterium isolated from an organic soil layer in forested tundra, West Siberia.</title>
        <authorList>
            <person name="Oshkin I.Y."/>
            <person name="Kulichevskaya I.S."/>
            <person name="Rijpstra W.I.C."/>
            <person name="Sinninghe Damste J.S."/>
            <person name="Rakitin A.L."/>
            <person name="Ravin N.V."/>
            <person name="Dedysh S.N."/>
        </authorList>
    </citation>
    <scope>NUCLEOTIDE SEQUENCE [LARGE SCALE GENOMIC DNA]</scope>
    <source>
        <strain evidence="3">AF10</strain>
    </source>
</reference>
<reference evidence="2 3" key="1">
    <citation type="submission" date="2018-11" db="EMBL/GenBank/DDBJ databases">
        <authorList>
            <person name="Mardanov A.V."/>
            <person name="Ravin N.V."/>
            <person name="Dedysh S.N."/>
        </authorList>
    </citation>
    <scope>NUCLEOTIDE SEQUENCE [LARGE SCALE GENOMIC DNA]</scope>
    <source>
        <strain evidence="2 3">AF10</strain>
    </source>
</reference>
<dbReference type="AlphaFoldDB" id="A0A4Q0SZ96"/>
<keyword evidence="1" id="KW-0812">Transmembrane</keyword>
<organism evidence="2 3">
    <name type="scientific">Granulicella sibirica</name>
    <dbReference type="NCBI Taxonomy" id="2479048"/>
    <lineage>
        <taxon>Bacteria</taxon>
        <taxon>Pseudomonadati</taxon>
        <taxon>Acidobacteriota</taxon>
        <taxon>Terriglobia</taxon>
        <taxon>Terriglobales</taxon>
        <taxon>Acidobacteriaceae</taxon>
        <taxon>Granulicella</taxon>
    </lineage>
</organism>
<proteinExistence type="predicted"/>
<evidence type="ECO:0000313" key="2">
    <source>
        <dbReference type="EMBL" id="RXH54396.1"/>
    </source>
</evidence>
<dbReference type="PANTHER" id="PTHR31694">
    <property type="entry name" value="DESICCATION-LIKE PROTEIN"/>
    <property type="match status" value="1"/>
</dbReference>
<dbReference type="PANTHER" id="PTHR31694:SF26">
    <property type="entry name" value="OS05G0151100 PROTEIN"/>
    <property type="match status" value="1"/>
</dbReference>
<sequence>MDMEDIGIETTEAALNEMRERKRSRRAAIGAGVAAIAGFAFGAGRPAEAQTAVSDFDILNFALNLEYLEAQYYTLAYQGVTIDKVGIGITGPGGAPGGAIIVRSNPIVPFTTPLLKQFASEVAAEEAIHVTFLRTALGSAAVAQPEIDLMNSFSALASAAGLGSGFDPFASELNFLLGAFVFEDVGVSAYLGAVGLITAPPYLDAAVGLLGTEGYHSATIRSRVFALGAAAQQAATAISATRAKLDGTGNDDVGLGVTSSGASTIACADANGLAFARSTAQVLGIVYGGGTGKGAFFPGGLNGNIR</sequence>
<dbReference type="InterPro" id="IPR052965">
    <property type="entry name" value="Pigment-catalase-like"/>
</dbReference>